<sequence length="433" mass="45141">MPTCPRIAGVDARHPTRLEKTREILLLRPVKSHQRYGRIFVRVGFWGAVMTVSVRAYLMAGAAAATATTIALTSVQVTPPDVVVPAQPTAPQPELTQAMVDLLAAARRTTITIPVPPDAPRVAPPHGNAAPDAQATASGDVTVQNAASDFVVDAWEAAVPWIDYGVGLVDGALGWVPGLAIVGNQVSLLWTYLGYPVANSVVLDLVAPVVNAPLNLDVWANGFGAVASTTANSLVNTGVAEFNYFFGWLIPPVALTTPTETLAFDATVGADLLKQARAAVTSLVEPAEGAEAAEASEAPKAPESLESPEKPETKTPDAPAAEFSAPAGTTENTASGVTENAENTEVVEDTTTPTKADTSTKAPVKPVRTITKNIKRDLKKATAGLRGVVKDIRDGLVKPKKPATKPSKKAEPAKKAEPSKQSASESSSSDSDD</sequence>
<protein>
    <submittedName>
        <fullName evidence="2">Uncharacterized protein</fullName>
    </submittedName>
</protein>
<dbReference type="Proteomes" id="UP000006158">
    <property type="component" value="Chromosome"/>
</dbReference>
<feature type="compositionally biased region" description="Low complexity" evidence="1">
    <location>
        <begin position="285"/>
        <end position="305"/>
    </location>
</feature>
<evidence type="ECO:0000313" key="3">
    <source>
        <dbReference type="Proteomes" id="UP000006158"/>
    </source>
</evidence>
<proteinExistence type="predicted"/>
<accession>I7FRN2</accession>
<dbReference type="AlphaFoldDB" id="I7FRN2"/>
<feature type="compositionally biased region" description="Basic and acidic residues" evidence="1">
    <location>
        <begin position="408"/>
        <end position="418"/>
    </location>
</feature>
<reference evidence="2 3" key="2">
    <citation type="journal article" date="2009" name="Genome Res.">
        <title>Ortho-proteogenomics: multiple proteomes investigation through orthology and a new MS-based protocol.</title>
        <authorList>
            <person name="Gallien S."/>
            <person name="Perrodou E."/>
            <person name="Carapito C."/>
            <person name="Deshayes C."/>
            <person name="Reyrat J.M."/>
            <person name="Van Dorsselaer A."/>
            <person name="Poch O."/>
            <person name="Schaeffer C."/>
            <person name="Lecompte O."/>
        </authorList>
    </citation>
    <scope>NUCLEOTIDE SEQUENCE [LARGE SCALE GENOMIC DNA]</scope>
    <source>
        <strain evidence="3">ATCC 700084 / mc(2)155</strain>
    </source>
</reference>
<organism evidence="2 3">
    <name type="scientific">Mycolicibacterium smegmatis (strain ATCC 700084 / mc(2)155)</name>
    <name type="common">Mycobacterium smegmatis</name>
    <dbReference type="NCBI Taxonomy" id="246196"/>
    <lineage>
        <taxon>Bacteria</taxon>
        <taxon>Bacillati</taxon>
        <taxon>Actinomycetota</taxon>
        <taxon>Actinomycetes</taxon>
        <taxon>Mycobacteriales</taxon>
        <taxon>Mycobacteriaceae</taxon>
        <taxon>Mycolicibacterium</taxon>
    </lineage>
</organism>
<dbReference type="EMBL" id="CP001663">
    <property type="protein sequence ID" value="AFP41443.1"/>
    <property type="molecule type" value="Genomic_DNA"/>
</dbReference>
<feature type="compositionally biased region" description="Polar residues" evidence="1">
    <location>
        <begin position="327"/>
        <end position="336"/>
    </location>
</feature>
<feature type="compositionally biased region" description="Basic and acidic residues" evidence="1">
    <location>
        <begin position="388"/>
        <end position="397"/>
    </location>
</feature>
<feature type="compositionally biased region" description="Low complexity" evidence="1">
    <location>
        <begin position="337"/>
        <end position="363"/>
    </location>
</feature>
<feature type="compositionally biased region" description="Low complexity" evidence="1">
    <location>
        <begin position="419"/>
        <end position="433"/>
    </location>
</feature>
<feature type="compositionally biased region" description="Basic residues" evidence="1">
    <location>
        <begin position="398"/>
        <end position="407"/>
    </location>
</feature>
<reference evidence="2 3" key="1">
    <citation type="journal article" date="2007" name="Genome Biol.">
        <title>Interrupted coding sequences in Mycobacterium smegmatis: authentic mutations or sequencing errors?</title>
        <authorList>
            <person name="Deshayes C."/>
            <person name="Perrodou E."/>
            <person name="Gallien S."/>
            <person name="Euphrasie D."/>
            <person name="Schaeffer C."/>
            <person name="Van-Dorsselaer A."/>
            <person name="Poch O."/>
            <person name="Lecompte O."/>
            <person name="Reyrat J.M."/>
        </authorList>
    </citation>
    <scope>NUCLEOTIDE SEQUENCE [LARGE SCALE GENOMIC DNA]</scope>
    <source>
        <strain evidence="3">ATCC 700084 / mc(2)155</strain>
    </source>
</reference>
<feature type="region of interest" description="Disordered" evidence="1">
    <location>
        <begin position="285"/>
        <end position="433"/>
    </location>
</feature>
<evidence type="ECO:0000313" key="2">
    <source>
        <dbReference type="EMBL" id="AFP41443.1"/>
    </source>
</evidence>
<dbReference type="KEGG" id="msg:MSMEI_4999"/>
<name>I7FRN2_MYCS2</name>
<gene>
    <name evidence="2" type="ordered locus">MSMEI_4999</name>
</gene>
<dbReference type="PATRIC" id="fig|246196.56.peg.5108"/>
<evidence type="ECO:0000256" key="1">
    <source>
        <dbReference type="SAM" id="MobiDB-lite"/>
    </source>
</evidence>
<feature type="region of interest" description="Disordered" evidence="1">
    <location>
        <begin position="115"/>
        <end position="137"/>
    </location>
</feature>